<proteinExistence type="predicted"/>
<dbReference type="InterPro" id="IPR053273">
    <property type="entry name" value="CST_Regulator"/>
</dbReference>
<organism evidence="1 2">
    <name type="scientific">Crotalaria pallida</name>
    <name type="common">Smooth rattlebox</name>
    <name type="synonym">Crotalaria striata</name>
    <dbReference type="NCBI Taxonomy" id="3830"/>
    <lineage>
        <taxon>Eukaryota</taxon>
        <taxon>Viridiplantae</taxon>
        <taxon>Streptophyta</taxon>
        <taxon>Embryophyta</taxon>
        <taxon>Tracheophyta</taxon>
        <taxon>Spermatophyta</taxon>
        <taxon>Magnoliopsida</taxon>
        <taxon>eudicotyledons</taxon>
        <taxon>Gunneridae</taxon>
        <taxon>Pentapetalae</taxon>
        <taxon>rosids</taxon>
        <taxon>fabids</taxon>
        <taxon>Fabales</taxon>
        <taxon>Fabaceae</taxon>
        <taxon>Papilionoideae</taxon>
        <taxon>50 kb inversion clade</taxon>
        <taxon>genistoids sensu lato</taxon>
        <taxon>core genistoids</taxon>
        <taxon>Crotalarieae</taxon>
        <taxon>Crotalaria</taxon>
    </lineage>
</organism>
<dbReference type="GO" id="GO:0005776">
    <property type="term" value="C:autophagosome"/>
    <property type="evidence" value="ECO:0007669"/>
    <property type="project" value="TreeGrafter"/>
</dbReference>
<protein>
    <submittedName>
        <fullName evidence="1">Uncharacterized protein</fullName>
    </submittedName>
</protein>
<dbReference type="GO" id="GO:0061908">
    <property type="term" value="C:phagophore"/>
    <property type="evidence" value="ECO:0007669"/>
    <property type="project" value="TreeGrafter"/>
</dbReference>
<evidence type="ECO:0000313" key="2">
    <source>
        <dbReference type="Proteomes" id="UP001372338"/>
    </source>
</evidence>
<name>A0AAN9J4U1_CROPI</name>
<dbReference type="EMBL" id="JAYWIO010000001">
    <property type="protein sequence ID" value="KAK7290859.1"/>
    <property type="molecule type" value="Genomic_DNA"/>
</dbReference>
<dbReference type="AlphaFoldDB" id="A0AAN9J4U1"/>
<dbReference type="PANTHER" id="PTHR34659:SF8">
    <property type="entry name" value="(RAPE) HYPOTHETICAL PROTEIN"/>
    <property type="match status" value="1"/>
</dbReference>
<comment type="caution">
    <text evidence="1">The sequence shown here is derived from an EMBL/GenBank/DDBJ whole genome shotgun (WGS) entry which is preliminary data.</text>
</comment>
<keyword evidence="2" id="KW-1185">Reference proteome</keyword>
<reference evidence="1 2" key="1">
    <citation type="submission" date="2024-01" db="EMBL/GenBank/DDBJ databases">
        <title>The genomes of 5 underutilized Papilionoideae crops provide insights into root nodulation and disease resistanc.</title>
        <authorList>
            <person name="Yuan L."/>
        </authorList>
    </citation>
    <scope>NUCLEOTIDE SEQUENCE [LARGE SCALE GENOMIC DNA]</scope>
    <source>
        <strain evidence="1">ZHUSHIDOU_FW_LH</strain>
        <tissue evidence="1">Leaf</tissue>
    </source>
</reference>
<evidence type="ECO:0000313" key="1">
    <source>
        <dbReference type="EMBL" id="KAK7290859.1"/>
    </source>
</evidence>
<dbReference type="Proteomes" id="UP001372338">
    <property type="component" value="Unassembled WGS sequence"/>
</dbReference>
<dbReference type="GO" id="GO:0006950">
    <property type="term" value="P:response to stress"/>
    <property type="evidence" value="ECO:0007669"/>
    <property type="project" value="TreeGrafter"/>
</dbReference>
<gene>
    <name evidence="1" type="ORF">RIF29_05593</name>
</gene>
<dbReference type="PANTHER" id="PTHR34659">
    <property type="entry name" value="BNAA05G11610D PROTEIN"/>
    <property type="match status" value="1"/>
</dbReference>
<accession>A0AAN9J4U1</accession>
<sequence length="109" mass="12417">MDATNIVLDHGQQYDEQKLEETCVMVSRDELRLVPKAGANLKTNKKNTRQPFSLSKKSARKQEYEELAILHGKNEKGKGDCMENLCPASMEDQKKLPLPDISEAEWELL</sequence>